<comment type="subcellular location">
    <subcellularLocation>
        <location evidence="1">Cell outer membrane</location>
        <topology evidence="1">Multi-pass membrane protein</topology>
    </subcellularLocation>
</comment>
<dbReference type="SUPFAM" id="SSF56935">
    <property type="entry name" value="Porins"/>
    <property type="match status" value="1"/>
</dbReference>
<evidence type="ECO:0000256" key="5">
    <source>
        <dbReference type="ARBA" id="ARBA00022729"/>
    </source>
</evidence>
<accession>A0ABX7X6Z6</accession>
<dbReference type="Proteomes" id="UP000672027">
    <property type="component" value="Chromosome"/>
</dbReference>
<protein>
    <submittedName>
        <fullName evidence="9">Outer membrane protein transport protein</fullName>
    </submittedName>
</protein>
<name>A0ABX7X6Z6_9GAMM</name>
<proteinExistence type="inferred from homology"/>
<keyword evidence="10" id="KW-1185">Reference proteome</keyword>
<dbReference type="InterPro" id="IPR005017">
    <property type="entry name" value="OMPP1/FadL/TodX"/>
</dbReference>
<evidence type="ECO:0000313" key="10">
    <source>
        <dbReference type="Proteomes" id="UP000672027"/>
    </source>
</evidence>
<evidence type="ECO:0000256" key="1">
    <source>
        <dbReference type="ARBA" id="ARBA00004571"/>
    </source>
</evidence>
<dbReference type="PANTHER" id="PTHR35093">
    <property type="entry name" value="OUTER MEMBRANE PROTEIN NMB0088-RELATED"/>
    <property type="match status" value="1"/>
</dbReference>
<evidence type="ECO:0000256" key="7">
    <source>
        <dbReference type="ARBA" id="ARBA00023237"/>
    </source>
</evidence>
<evidence type="ECO:0000256" key="6">
    <source>
        <dbReference type="ARBA" id="ARBA00023136"/>
    </source>
</evidence>
<dbReference type="Pfam" id="PF03349">
    <property type="entry name" value="Toluene_X"/>
    <property type="match status" value="1"/>
</dbReference>
<feature type="signal peptide" evidence="8">
    <location>
        <begin position="1"/>
        <end position="25"/>
    </location>
</feature>
<comment type="similarity">
    <text evidence="2">Belongs to the OmpP1/FadL family.</text>
</comment>
<keyword evidence="7" id="KW-0998">Cell outer membrane</keyword>
<keyword evidence="5 8" id="KW-0732">Signal</keyword>
<keyword evidence="6" id="KW-0472">Membrane</keyword>
<evidence type="ECO:0000256" key="4">
    <source>
        <dbReference type="ARBA" id="ARBA00022692"/>
    </source>
</evidence>
<evidence type="ECO:0000313" key="9">
    <source>
        <dbReference type="EMBL" id="QTR49724.1"/>
    </source>
</evidence>
<dbReference type="Gene3D" id="2.40.160.60">
    <property type="entry name" value="Outer membrane protein transport protein (OMPP1/FadL/TodX)"/>
    <property type="match status" value="1"/>
</dbReference>
<dbReference type="PANTHER" id="PTHR35093:SF8">
    <property type="entry name" value="OUTER MEMBRANE PROTEIN NMB0088-RELATED"/>
    <property type="match status" value="1"/>
</dbReference>
<dbReference type="EMBL" id="CP072800">
    <property type="protein sequence ID" value="QTR49724.1"/>
    <property type="molecule type" value="Genomic_DNA"/>
</dbReference>
<evidence type="ECO:0000256" key="8">
    <source>
        <dbReference type="SAM" id="SignalP"/>
    </source>
</evidence>
<evidence type="ECO:0000256" key="2">
    <source>
        <dbReference type="ARBA" id="ARBA00008163"/>
    </source>
</evidence>
<keyword evidence="4" id="KW-0812">Transmembrane</keyword>
<feature type="chain" id="PRO_5045619863" evidence="8">
    <location>
        <begin position="26"/>
        <end position="203"/>
    </location>
</feature>
<organism evidence="9 10">
    <name type="scientific">Candidatus Thiothrix anitrata</name>
    <dbReference type="NCBI Taxonomy" id="2823902"/>
    <lineage>
        <taxon>Bacteria</taxon>
        <taxon>Pseudomonadati</taxon>
        <taxon>Pseudomonadota</taxon>
        <taxon>Gammaproteobacteria</taxon>
        <taxon>Thiotrichales</taxon>
        <taxon>Thiotrichaceae</taxon>
        <taxon>Thiothrix</taxon>
    </lineage>
</organism>
<sequence>MRFTFNKSLLVASVLLAISSQSAFATNGMAPIGLGITQKAMGGAAVATSENTMNAATNPASLSNVDAGWDIGAEVFMPDRSATITGGNGFGADGSYDGNGKKMFLIPEGGYKRQLNDKHSVGVVVYGNGGMNTSYDKAIRLFDGTGVNKPGINLEQLVVAPTWSTKINENNSVGVSLNIGLSTFQCQTAWIHLLVSVTSARLI</sequence>
<reference evidence="9 10" key="1">
    <citation type="submission" date="2021-04" db="EMBL/GenBank/DDBJ databases">
        <title>Genomics, taxonomy and metabolism of representatives of sulfur bacteria of the genus Thiothrix: Thiothrix fructosivorans QT, Thiothrix unzii A1T and three new species, Thiothrix subterranea sp. nov., Thiothrix litoralis sp. nov. and 'Candidatus Thiothrix anitrata' sp. nov.</title>
        <authorList>
            <person name="Ravin N.V."/>
            <person name="Smolyakov D."/>
            <person name="Rudenko T.S."/>
            <person name="Mardanov A.V."/>
            <person name="Beletsky A.V."/>
            <person name="Markov N.D."/>
            <person name="Fomenkov A.I."/>
            <person name="Roberts R.J."/>
            <person name="Karnachuk O.V."/>
            <person name="Novikov A."/>
            <person name="Grabovich M.Y."/>
        </authorList>
    </citation>
    <scope>NUCLEOTIDE SEQUENCE [LARGE SCALE GENOMIC DNA]</scope>
    <source>
        <strain evidence="9 10">A52</strain>
    </source>
</reference>
<gene>
    <name evidence="9" type="ORF">J8380_16070</name>
</gene>
<keyword evidence="3" id="KW-1134">Transmembrane beta strand</keyword>
<dbReference type="RefSeq" id="WP_210226555.1">
    <property type="nucleotide sequence ID" value="NZ_CP072800.1"/>
</dbReference>
<evidence type="ECO:0000256" key="3">
    <source>
        <dbReference type="ARBA" id="ARBA00022452"/>
    </source>
</evidence>